<evidence type="ECO:0000256" key="1">
    <source>
        <dbReference type="SAM" id="Phobius"/>
    </source>
</evidence>
<dbReference type="Proteomes" id="UP001600424">
    <property type="component" value="Unassembled WGS sequence"/>
</dbReference>
<keyword evidence="1" id="KW-1133">Transmembrane helix</keyword>
<dbReference type="NCBIfam" id="NF046122">
    <property type="entry name" value="morpho_MmpA"/>
    <property type="match status" value="1"/>
</dbReference>
<dbReference type="EMBL" id="JBHTRV010000016">
    <property type="protein sequence ID" value="MFE5982336.1"/>
    <property type="molecule type" value="Genomic_DNA"/>
</dbReference>
<protein>
    <submittedName>
        <fullName evidence="2">Morphogenic membrane protein MmpA</fullName>
    </submittedName>
</protein>
<sequence length="39" mass="3928">MTARVPAPRGLTVALAVGGASALAWACAILYVLADWTLG</sequence>
<dbReference type="InterPro" id="IPR059130">
    <property type="entry name" value="MmpA_put"/>
</dbReference>
<feature type="transmembrane region" description="Helical" evidence="1">
    <location>
        <begin position="12"/>
        <end position="34"/>
    </location>
</feature>
<keyword evidence="3" id="KW-1185">Reference proteome</keyword>
<gene>
    <name evidence="2" type="primary">mmpA</name>
    <name evidence="2" type="ORF">ACFQ63_21805</name>
</gene>
<evidence type="ECO:0000313" key="3">
    <source>
        <dbReference type="Proteomes" id="UP001600424"/>
    </source>
</evidence>
<accession>A0ABW6IXL2</accession>
<keyword evidence="1" id="KW-0812">Transmembrane</keyword>
<organism evidence="2 3">
    <name type="scientific">Streptomyces wedmorensis</name>
    <dbReference type="NCBI Taxonomy" id="43759"/>
    <lineage>
        <taxon>Bacteria</taxon>
        <taxon>Bacillati</taxon>
        <taxon>Actinomycetota</taxon>
        <taxon>Actinomycetes</taxon>
        <taxon>Kitasatosporales</taxon>
        <taxon>Streptomycetaceae</taxon>
        <taxon>Streptomyces</taxon>
    </lineage>
</organism>
<proteinExistence type="predicted"/>
<evidence type="ECO:0000313" key="2">
    <source>
        <dbReference type="EMBL" id="MFE5982336.1"/>
    </source>
</evidence>
<comment type="caution">
    <text evidence="2">The sequence shown here is derived from an EMBL/GenBank/DDBJ whole genome shotgun (WGS) entry which is preliminary data.</text>
</comment>
<keyword evidence="1" id="KW-0472">Membrane</keyword>
<name>A0ABW6IXL2_STRWE</name>
<dbReference type="RefSeq" id="WP_367819800.1">
    <property type="nucleotide sequence ID" value="NZ_JBHTRV010000016.1"/>
</dbReference>
<reference evidence="2 3" key="1">
    <citation type="submission" date="2024-09" db="EMBL/GenBank/DDBJ databases">
        <title>The Natural Products Discovery Center: Release of the First 8490 Sequenced Strains for Exploring Actinobacteria Biosynthetic Diversity.</title>
        <authorList>
            <person name="Kalkreuter E."/>
            <person name="Kautsar S.A."/>
            <person name="Yang D."/>
            <person name="Bader C.D."/>
            <person name="Teijaro C.N."/>
            <person name="Fluegel L."/>
            <person name="Davis C.M."/>
            <person name="Simpson J.R."/>
            <person name="Lauterbach L."/>
            <person name="Steele A.D."/>
            <person name="Gui C."/>
            <person name="Meng S."/>
            <person name="Li G."/>
            <person name="Viehrig K."/>
            <person name="Ye F."/>
            <person name="Su P."/>
            <person name="Kiefer A.F."/>
            <person name="Nichols A."/>
            <person name="Cepeda A.J."/>
            <person name="Yan W."/>
            <person name="Fan B."/>
            <person name="Jiang Y."/>
            <person name="Adhikari A."/>
            <person name="Zheng C.-J."/>
            <person name="Schuster L."/>
            <person name="Cowan T.M."/>
            <person name="Smanski M.J."/>
            <person name="Chevrette M.G."/>
            <person name="De Carvalho L.P.S."/>
            <person name="Shen B."/>
        </authorList>
    </citation>
    <scope>NUCLEOTIDE SEQUENCE [LARGE SCALE GENOMIC DNA]</scope>
    <source>
        <strain evidence="2 3">NPDC056472</strain>
    </source>
</reference>